<feature type="transmembrane region" description="Helical" evidence="8">
    <location>
        <begin position="142"/>
        <end position="160"/>
    </location>
</feature>
<keyword evidence="11" id="KW-1185">Reference proteome</keyword>
<keyword evidence="6" id="KW-0675">Receptor</keyword>
<reference evidence="10" key="3">
    <citation type="submission" date="2025-09" db="UniProtKB">
        <authorList>
            <consortium name="Ensembl"/>
        </authorList>
    </citation>
    <scope>IDENTIFICATION</scope>
</reference>
<keyword evidence="4" id="KW-0297">G-protein coupled receptor</keyword>
<dbReference type="PANTHER" id="PTHR24240">
    <property type="entry name" value="OPSIN"/>
    <property type="match status" value="1"/>
</dbReference>
<dbReference type="GO" id="GO:0004930">
    <property type="term" value="F:G protein-coupled receptor activity"/>
    <property type="evidence" value="ECO:0007669"/>
    <property type="project" value="UniProtKB-KW"/>
</dbReference>
<keyword evidence="7" id="KW-0807">Transducer</keyword>
<dbReference type="InterPro" id="IPR017452">
    <property type="entry name" value="GPCR_Rhodpsn_7TM"/>
</dbReference>
<dbReference type="SUPFAM" id="SSF81321">
    <property type="entry name" value="Family A G protein-coupled receptor-like"/>
    <property type="match status" value="1"/>
</dbReference>
<dbReference type="InterPro" id="IPR050125">
    <property type="entry name" value="GPCR_opsins"/>
</dbReference>
<feature type="transmembrane region" description="Helical" evidence="8">
    <location>
        <begin position="28"/>
        <end position="49"/>
    </location>
</feature>
<comment type="subcellular location">
    <subcellularLocation>
        <location evidence="1">Membrane</location>
        <topology evidence="1">Multi-pass membrane protein</topology>
    </subcellularLocation>
</comment>
<evidence type="ECO:0000256" key="5">
    <source>
        <dbReference type="ARBA" id="ARBA00023136"/>
    </source>
</evidence>
<reference evidence="10" key="2">
    <citation type="submission" date="2025-08" db="UniProtKB">
        <authorList>
            <consortium name="Ensembl"/>
        </authorList>
    </citation>
    <scope>IDENTIFICATION</scope>
</reference>
<dbReference type="PROSITE" id="PS50262">
    <property type="entry name" value="G_PROTEIN_RECEP_F1_2"/>
    <property type="match status" value="1"/>
</dbReference>
<feature type="transmembrane region" description="Helical" evidence="8">
    <location>
        <begin position="99"/>
        <end position="122"/>
    </location>
</feature>
<feature type="domain" description="G-protein coupled receptors family 1 profile" evidence="9">
    <location>
        <begin position="40"/>
        <end position="213"/>
    </location>
</feature>
<evidence type="ECO:0000256" key="8">
    <source>
        <dbReference type="SAM" id="Phobius"/>
    </source>
</evidence>
<dbReference type="Pfam" id="PF00001">
    <property type="entry name" value="7tm_1"/>
    <property type="match status" value="1"/>
</dbReference>
<evidence type="ECO:0000256" key="3">
    <source>
        <dbReference type="ARBA" id="ARBA00022989"/>
    </source>
</evidence>
<organism evidence="10 11">
    <name type="scientific">Denticeps clupeoides</name>
    <name type="common">denticle herring</name>
    <dbReference type="NCBI Taxonomy" id="299321"/>
    <lineage>
        <taxon>Eukaryota</taxon>
        <taxon>Metazoa</taxon>
        <taxon>Chordata</taxon>
        <taxon>Craniata</taxon>
        <taxon>Vertebrata</taxon>
        <taxon>Euteleostomi</taxon>
        <taxon>Actinopterygii</taxon>
        <taxon>Neopterygii</taxon>
        <taxon>Teleostei</taxon>
        <taxon>Clupei</taxon>
        <taxon>Clupeiformes</taxon>
        <taxon>Denticipitoidei</taxon>
        <taxon>Denticipitidae</taxon>
        <taxon>Denticeps</taxon>
    </lineage>
</organism>
<protein>
    <submittedName>
        <fullName evidence="10">G protein-coupled receptor 88</fullName>
    </submittedName>
</protein>
<dbReference type="Gene3D" id="1.20.1070.10">
    <property type="entry name" value="Rhodopsin 7-helix transmembrane proteins"/>
    <property type="match status" value="1"/>
</dbReference>
<keyword evidence="3 8" id="KW-1133">Transmembrane helix</keyword>
<dbReference type="Proteomes" id="UP000694580">
    <property type="component" value="Chromosome 13"/>
</dbReference>
<name>A0AAY4BD01_9TELE</name>
<evidence type="ECO:0000256" key="4">
    <source>
        <dbReference type="ARBA" id="ARBA00023040"/>
    </source>
</evidence>
<proteinExistence type="predicted"/>
<evidence type="ECO:0000259" key="9">
    <source>
        <dbReference type="PROSITE" id="PS50262"/>
    </source>
</evidence>
<dbReference type="GeneTree" id="ENSGT00390000009609"/>
<evidence type="ECO:0000256" key="6">
    <source>
        <dbReference type="ARBA" id="ARBA00023170"/>
    </source>
</evidence>
<accession>A0AAY4BD01</accession>
<evidence type="ECO:0000313" key="11">
    <source>
        <dbReference type="Proteomes" id="UP000694580"/>
    </source>
</evidence>
<keyword evidence="2 8" id="KW-0812">Transmembrane</keyword>
<evidence type="ECO:0000256" key="1">
    <source>
        <dbReference type="ARBA" id="ARBA00004141"/>
    </source>
</evidence>
<feature type="transmembrane region" description="Helical" evidence="8">
    <location>
        <begin position="187"/>
        <end position="207"/>
    </location>
</feature>
<keyword evidence="5 8" id="KW-0472">Membrane</keyword>
<sequence length="277" mass="29832">RFVVCSSPCVMRSAECAAGRGARLSLAALYAAMGAAGVAPNLLVIYLALRVRKLRTATNAFIANGCAANLLVCAFWMPHEAAAVSGVGPAAPGYHAFREALLLVGVAASLLSHSLVAVNRYVLITKAPATYQNLYQKRRAEWMIGASWLVALGCAAPWVTSAGRAADRGPCANATSRYASALSEPRAAATLALCIVGQTPVVLYCYFKIFRRVIFCKKLFGIFAVVNLFICTGINLTKNIRSRRNVVISGTHAYLYFEIKKLHMLVIKFCYVLCPCS</sequence>
<dbReference type="InterPro" id="IPR000276">
    <property type="entry name" value="GPCR_Rhodpsn"/>
</dbReference>
<feature type="transmembrane region" description="Helical" evidence="8">
    <location>
        <begin position="219"/>
        <end position="236"/>
    </location>
</feature>
<dbReference type="GO" id="GO:0016020">
    <property type="term" value="C:membrane"/>
    <property type="evidence" value="ECO:0007669"/>
    <property type="project" value="UniProtKB-SubCell"/>
</dbReference>
<dbReference type="PRINTS" id="PR00237">
    <property type="entry name" value="GPCRRHODOPSN"/>
</dbReference>
<evidence type="ECO:0000313" key="10">
    <source>
        <dbReference type="Ensembl" id="ENSDCDP00010018750.1"/>
    </source>
</evidence>
<feature type="transmembrane region" description="Helical" evidence="8">
    <location>
        <begin position="61"/>
        <end position="79"/>
    </location>
</feature>
<dbReference type="AlphaFoldDB" id="A0AAY4BD01"/>
<evidence type="ECO:0000256" key="2">
    <source>
        <dbReference type="ARBA" id="ARBA00022692"/>
    </source>
</evidence>
<evidence type="ECO:0000256" key="7">
    <source>
        <dbReference type="ARBA" id="ARBA00023224"/>
    </source>
</evidence>
<reference evidence="10 11" key="1">
    <citation type="submission" date="2020-06" db="EMBL/GenBank/DDBJ databases">
        <authorList>
            <consortium name="Wellcome Sanger Institute Data Sharing"/>
        </authorList>
    </citation>
    <scope>NUCLEOTIDE SEQUENCE [LARGE SCALE GENOMIC DNA]</scope>
</reference>
<dbReference type="Ensembl" id="ENSDCDT00010019834.1">
    <property type="protein sequence ID" value="ENSDCDP00010018750.1"/>
    <property type="gene ID" value="ENSDCDG00010008488.1"/>
</dbReference>